<evidence type="ECO:0000313" key="1">
    <source>
        <dbReference type="EMBL" id="KNC70844.1"/>
    </source>
</evidence>
<proteinExistence type="predicted"/>
<name>A0A0L0F2K7_9EUKA</name>
<gene>
    <name evidence="1" type="ORF">SARC_16625</name>
</gene>
<sequence length="87" mass="9562">MCDMINIAADEARHFTMVRTRLRELIPAREEIRAAAIKNGNGAQKHLVSVAMDYGDLPAHVQLTTHLQSTTSDVLARLAVVPLVQEA</sequence>
<dbReference type="AlphaFoldDB" id="A0A0L0F2K7"/>
<dbReference type="Pfam" id="PF04305">
    <property type="entry name" value="DUF455"/>
    <property type="match status" value="1"/>
</dbReference>
<reference evidence="1 2" key="1">
    <citation type="submission" date="2011-02" db="EMBL/GenBank/DDBJ databases">
        <title>The Genome Sequence of Sphaeroforma arctica JP610.</title>
        <authorList>
            <consortium name="The Broad Institute Genome Sequencing Platform"/>
            <person name="Russ C."/>
            <person name="Cuomo C."/>
            <person name="Young S.K."/>
            <person name="Zeng Q."/>
            <person name="Gargeya S."/>
            <person name="Alvarado L."/>
            <person name="Berlin A."/>
            <person name="Chapman S.B."/>
            <person name="Chen Z."/>
            <person name="Freedman E."/>
            <person name="Gellesch M."/>
            <person name="Goldberg J."/>
            <person name="Griggs A."/>
            <person name="Gujja S."/>
            <person name="Heilman E."/>
            <person name="Heiman D."/>
            <person name="Howarth C."/>
            <person name="Mehta T."/>
            <person name="Neiman D."/>
            <person name="Pearson M."/>
            <person name="Roberts A."/>
            <person name="Saif S."/>
            <person name="Shea T."/>
            <person name="Shenoy N."/>
            <person name="Sisk P."/>
            <person name="Stolte C."/>
            <person name="Sykes S."/>
            <person name="White J."/>
            <person name="Yandava C."/>
            <person name="Burger G."/>
            <person name="Gray M.W."/>
            <person name="Holland P.W.H."/>
            <person name="King N."/>
            <person name="Lang F.B.F."/>
            <person name="Roger A.J."/>
            <person name="Ruiz-Trillo I."/>
            <person name="Haas B."/>
            <person name="Nusbaum C."/>
            <person name="Birren B."/>
        </authorList>
    </citation>
    <scope>NUCLEOTIDE SEQUENCE [LARGE SCALE GENOMIC DNA]</scope>
    <source>
        <strain evidence="1 2">JP610</strain>
    </source>
</reference>
<protein>
    <submittedName>
        <fullName evidence="1">Uncharacterized protein</fullName>
    </submittedName>
</protein>
<dbReference type="GeneID" id="25917129"/>
<evidence type="ECO:0000313" key="2">
    <source>
        <dbReference type="Proteomes" id="UP000054560"/>
    </source>
</evidence>
<dbReference type="InterPro" id="IPR007402">
    <property type="entry name" value="DUF455"/>
</dbReference>
<dbReference type="Proteomes" id="UP000054560">
    <property type="component" value="Unassembled WGS sequence"/>
</dbReference>
<accession>A0A0L0F2K7</accession>
<dbReference type="EMBL" id="KQ250132">
    <property type="protein sequence ID" value="KNC70844.1"/>
    <property type="molecule type" value="Genomic_DNA"/>
</dbReference>
<organism evidence="1 2">
    <name type="scientific">Sphaeroforma arctica JP610</name>
    <dbReference type="NCBI Taxonomy" id="667725"/>
    <lineage>
        <taxon>Eukaryota</taxon>
        <taxon>Ichthyosporea</taxon>
        <taxon>Ichthyophonida</taxon>
        <taxon>Sphaeroforma</taxon>
    </lineage>
</organism>
<keyword evidence="2" id="KW-1185">Reference proteome</keyword>
<dbReference type="RefSeq" id="XP_014144746.1">
    <property type="nucleotide sequence ID" value="XM_014289271.1"/>
</dbReference>
<dbReference type="OrthoDB" id="426882at2759"/>
<dbReference type="PANTHER" id="PTHR42782:SF4">
    <property type="entry name" value="DUF455 DOMAIN-CONTAINING PROTEIN"/>
    <property type="match status" value="1"/>
</dbReference>
<feature type="non-terminal residue" evidence="1">
    <location>
        <position position="87"/>
    </location>
</feature>
<dbReference type="PANTHER" id="PTHR42782">
    <property type="entry name" value="SI:CH73-314G15.3"/>
    <property type="match status" value="1"/>
</dbReference>